<feature type="region of interest" description="Disordered" evidence="1">
    <location>
        <begin position="1"/>
        <end position="21"/>
    </location>
</feature>
<organism evidence="3 4">
    <name type="scientific">Sporotomaculum syntrophicum</name>
    <dbReference type="NCBI Taxonomy" id="182264"/>
    <lineage>
        <taxon>Bacteria</taxon>
        <taxon>Bacillati</taxon>
        <taxon>Bacillota</taxon>
        <taxon>Clostridia</taxon>
        <taxon>Eubacteriales</taxon>
        <taxon>Desulfallaceae</taxon>
        <taxon>Sporotomaculum</taxon>
    </lineage>
</organism>
<dbReference type="AlphaFoldDB" id="A0A9D2WR64"/>
<evidence type="ECO:0000256" key="1">
    <source>
        <dbReference type="SAM" id="MobiDB-lite"/>
    </source>
</evidence>
<dbReference type="OrthoDB" id="5422931at2"/>
<name>A0A9D2WR64_9FIRM</name>
<dbReference type="Proteomes" id="UP000798488">
    <property type="component" value="Unassembled WGS sequence"/>
</dbReference>
<evidence type="ECO:0000259" key="2">
    <source>
        <dbReference type="Pfam" id="PF10057"/>
    </source>
</evidence>
<proteinExistence type="predicted"/>
<feature type="domain" description="Na+-translocating membrane potential-generating system MpsC" evidence="2">
    <location>
        <begin position="23"/>
        <end position="132"/>
    </location>
</feature>
<dbReference type="Pfam" id="PF10057">
    <property type="entry name" value="MpsC"/>
    <property type="match status" value="1"/>
</dbReference>
<feature type="compositionally biased region" description="Basic and acidic residues" evidence="1">
    <location>
        <begin position="10"/>
        <end position="21"/>
    </location>
</feature>
<dbReference type="EMBL" id="LSRS01000003">
    <property type="protein sequence ID" value="KAF1085102.1"/>
    <property type="molecule type" value="Genomic_DNA"/>
</dbReference>
<evidence type="ECO:0000313" key="3">
    <source>
        <dbReference type="EMBL" id="KAF1085102.1"/>
    </source>
</evidence>
<comment type="caution">
    <text evidence="3">The sequence shown here is derived from an EMBL/GenBank/DDBJ whole genome shotgun (WGS) entry which is preliminary data.</text>
</comment>
<keyword evidence="4" id="KW-1185">Reference proteome</keyword>
<reference evidence="3" key="1">
    <citation type="submission" date="2016-02" db="EMBL/GenBank/DDBJ databases">
        <title>Draft Genome Sequence of Sporotomaculum syntrophicum Strain FB, a Syntrophic Benzoate Degrader.</title>
        <authorList>
            <person name="Nobu M.K."/>
            <person name="Narihiro T."/>
            <person name="Qiu Y.-L."/>
            <person name="Ohashi A."/>
            <person name="Liu W.-T."/>
            <person name="Yuji S."/>
        </authorList>
    </citation>
    <scope>NUCLEOTIDE SEQUENCE</scope>
    <source>
        <strain evidence="3">FB</strain>
    </source>
</reference>
<sequence length="135" mass="15850">MGDNLINAFSREKTKPKLSEQQRKKLQHEFKLHMEQYFKQKLGKGVDYTKVTICEDMLVIRGEGFLTEPEKFIAQTPSGRRTIRAARSHVALQHFQDNIRYFEEKLGAKVIHNIGGMEPDKDFWMNTLIFDRSFT</sequence>
<gene>
    <name evidence="3" type="ORF">SPSYN_01238</name>
</gene>
<dbReference type="InterPro" id="IPR018745">
    <property type="entry name" value="MpsC"/>
</dbReference>
<evidence type="ECO:0000313" key="4">
    <source>
        <dbReference type="Proteomes" id="UP000798488"/>
    </source>
</evidence>
<protein>
    <recommendedName>
        <fullName evidence="2">Na+-translocating membrane potential-generating system MpsC domain-containing protein</fullName>
    </recommendedName>
</protein>
<dbReference type="RefSeq" id="WP_161821617.1">
    <property type="nucleotide sequence ID" value="NZ_LSRS01000003.1"/>
</dbReference>
<accession>A0A9D2WR64</accession>